<keyword evidence="8" id="KW-0472">Membrane</keyword>
<dbReference type="FunFam" id="3.30.565.10:FF:000006">
    <property type="entry name" value="Sensor histidine kinase WalK"/>
    <property type="match status" value="1"/>
</dbReference>
<dbReference type="Gene3D" id="3.40.50.2300">
    <property type="match status" value="1"/>
</dbReference>
<dbReference type="InterPro" id="IPR001789">
    <property type="entry name" value="Sig_transdc_resp-reg_receiver"/>
</dbReference>
<evidence type="ECO:0000313" key="14">
    <source>
        <dbReference type="Proteomes" id="UP000622890"/>
    </source>
</evidence>
<dbReference type="Gene3D" id="2.10.70.100">
    <property type="match status" value="1"/>
</dbReference>
<dbReference type="InterPro" id="IPR011006">
    <property type="entry name" value="CheY-like_superfamily"/>
</dbReference>
<evidence type="ECO:0000313" key="13">
    <source>
        <dbReference type="EMBL" id="MBK4738773.1"/>
    </source>
</evidence>
<dbReference type="Pfam" id="PF00512">
    <property type="entry name" value="HisKA"/>
    <property type="match status" value="1"/>
</dbReference>
<dbReference type="SUPFAM" id="SSF52172">
    <property type="entry name" value="CheY-like"/>
    <property type="match status" value="1"/>
</dbReference>
<dbReference type="EMBL" id="JAEPBG010000026">
    <property type="protein sequence ID" value="MBK4738773.1"/>
    <property type="molecule type" value="Genomic_DNA"/>
</dbReference>
<dbReference type="Gene3D" id="1.10.287.130">
    <property type="match status" value="1"/>
</dbReference>
<feature type="domain" description="Response regulatory" evidence="11">
    <location>
        <begin position="785"/>
        <end position="901"/>
    </location>
</feature>
<feature type="modified residue" description="4-aspartylphosphate" evidence="9">
    <location>
        <position position="834"/>
    </location>
</feature>
<keyword evidence="14" id="KW-1185">Reference proteome</keyword>
<dbReference type="Pfam" id="PF00072">
    <property type="entry name" value="Response_reg"/>
    <property type="match status" value="1"/>
</dbReference>
<name>A0A934T467_9BURK</name>
<evidence type="ECO:0000256" key="7">
    <source>
        <dbReference type="ARBA" id="ARBA00023012"/>
    </source>
</evidence>
<dbReference type="PRINTS" id="PR00344">
    <property type="entry name" value="BCTRLSENSOR"/>
</dbReference>
<comment type="caution">
    <text evidence="13">The sequence shown here is derived from an EMBL/GenBank/DDBJ whole genome shotgun (WGS) entry which is preliminary data.</text>
</comment>
<reference evidence="13" key="1">
    <citation type="submission" date="2021-01" db="EMBL/GenBank/DDBJ databases">
        <title>Genome sequence of strain Noviherbaspirillum sp. DKR-6.</title>
        <authorList>
            <person name="Chaudhary D.K."/>
        </authorList>
    </citation>
    <scope>NUCLEOTIDE SEQUENCE</scope>
    <source>
        <strain evidence="13">DKR-6</strain>
    </source>
</reference>
<dbReference type="CDD" id="cd00075">
    <property type="entry name" value="HATPase"/>
    <property type="match status" value="1"/>
</dbReference>
<keyword evidence="5" id="KW-0808">Transferase</keyword>
<keyword evidence="4 9" id="KW-0597">Phosphoprotein</keyword>
<dbReference type="SMART" id="SM00448">
    <property type="entry name" value="REC"/>
    <property type="match status" value="1"/>
</dbReference>
<dbReference type="EC" id="2.7.13.3" evidence="3"/>
<dbReference type="PANTHER" id="PTHR43547:SF2">
    <property type="entry name" value="HYBRID SIGNAL TRANSDUCTION HISTIDINE KINASE C"/>
    <property type="match status" value="1"/>
</dbReference>
<evidence type="ECO:0000256" key="5">
    <source>
        <dbReference type="ARBA" id="ARBA00022679"/>
    </source>
</evidence>
<evidence type="ECO:0000256" key="9">
    <source>
        <dbReference type="PROSITE-ProRule" id="PRU00169"/>
    </source>
</evidence>
<protein>
    <recommendedName>
        <fullName evidence="3">histidine kinase</fullName>
        <ecNumber evidence="3">2.7.13.3</ecNumber>
    </recommendedName>
</protein>
<evidence type="ECO:0000256" key="4">
    <source>
        <dbReference type="ARBA" id="ARBA00022553"/>
    </source>
</evidence>
<dbReference type="PANTHER" id="PTHR43547">
    <property type="entry name" value="TWO-COMPONENT HISTIDINE KINASE"/>
    <property type="match status" value="1"/>
</dbReference>
<dbReference type="InterPro" id="IPR013656">
    <property type="entry name" value="PAS_4"/>
</dbReference>
<dbReference type="CDD" id="cd00082">
    <property type="entry name" value="HisKA"/>
    <property type="match status" value="1"/>
</dbReference>
<dbReference type="SMART" id="SM00388">
    <property type="entry name" value="HisKA"/>
    <property type="match status" value="1"/>
</dbReference>
<evidence type="ECO:0000256" key="8">
    <source>
        <dbReference type="ARBA" id="ARBA00023136"/>
    </source>
</evidence>
<dbReference type="NCBIfam" id="TIGR00229">
    <property type="entry name" value="sensory_box"/>
    <property type="match status" value="4"/>
</dbReference>
<dbReference type="CDD" id="cd17580">
    <property type="entry name" value="REC_2_DhkD-like"/>
    <property type="match status" value="1"/>
</dbReference>
<evidence type="ECO:0000256" key="3">
    <source>
        <dbReference type="ARBA" id="ARBA00012438"/>
    </source>
</evidence>
<dbReference type="PROSITE" id="PS50110">
    <property type="entry name" value="RESPONSE_REGULATORY"/>
    <property type="match status" value="1"/>
</dbReference>
<dbReference type="InterPro" id="IPR036890">
    <property type="entry name" value="HATPase_C_sf"/>
</dbReference>
<feature type="domain" description="PAC" evidence="12">
    <location>
        <begin position="216"/>
        <end position="268"/>
    </location>
</feature>
<evidence type="ECO:0000259" key="10">
    <source>
        <dbReference type="PROSITE" id="PS50109"/>
    </source>
</evidence>
<dbReference type="Gene3D" id="3.30.450.20">
    <property type="entry name" value="PAS domain"/>
    <property type="match status" value="4"/>
</dbReference>
<evidence type="ECO:0000256" key="2">
    <source>
        <dbReference type="ARBA" id="ARBA00004429"/>
    </source>
</evidence>
<dbReference type="SUPFAM" id="SSF47384">
    <property type="entry name" value="Homodimeric domain of signal transducing histidine kinase"/>
    <property type="match status" value="1"/>
</dbReference>
<keyword evidence="6" id="KW-0418">Kinase</keyword>
<dbReference type="FunFam" id="1.10.287.130:FF:000001">
    <property type="entry name" value="Two-component sensor histidine kinase"/>
    <property type="match status" value="1"/>
</dbReference>
<keyword evidence="7" id="KW-0902">Two-component regulatory system</keyword>
<dbReference type="InterPro" id="IPR000014">
    <property type="entry name" value="PAS"/>
</dbReference>
<dbReference type="PROSITE" id="PS50113">
    <property type="entry name" value="PAC"/>
    <property type="match status" value="3"/>
</dbReference>
<dbReference type="GO" id="GO:0005886">
    <property type="term" value="C:plasma membrane"/>
    <property type="evidence" value="ECO:0007669"/>
    <property type="project" value="UniProtKB-SubCell"/>
</dbReference>
<dbReference type="InterPro" id="IPR004358">
    <property type="entry name" value="Sig_transdc_His_kin-like_C"/>
</dbReference>
<dbReference type="GO" id="GO:0000155">
    <property type="term" value="F:phosphorelay sensor kinase activity"/>
    <property type="evidence" value="ECO:0007669"/>
    <property type="project" value="InterPro"/>
</dbReference>
<comment type="subcellular location">
    <subcellularLocation>
        <location evidence="2">Cell inner membrane</location>
        <topology evidence="2">Multi-pass membrane protein</topology>
    </subcellularLocation>
</comment>
<dbReference type="PROSITE" id="PS50109">
    <property type="entry name" value="HIS_KIN"/>
    <property type="match status" value="1"/>
</dbReference>
<dbReference type="Proteomes" id="UP000622890">
    <property type="component" value="Unassembled WGS sequence"/>
</dbReference>
<feature type="domain" description="Histidine kinase" evidence="10">
    <location>
        <begin position="542"/>
        <end position="760"/>
    </location>
</feature>
<feature type="domain" description="PAC" evidence="12">
    <location>
        <begin position="345"/>
        <end position="397"/>
    </location>
</feature>
<dbReference type="InterPro" id="IPR003594">
    <property type="entry name" value="HATPase_dom"/>
</dbReference>
<dbReference type="Pfam" id="PF08447">
    <property type="entry name" value="PAS_3"/>
    <property type="match status" value="2"/>
</dbReference>
<dbReference type="SUPFAM" id="SSF55874">
    <property type="entry name" value="ATPase domain of HSP90 chaperone/DNA topoisomerase II/histidine kinase"/>
    <property type="match status" value="1"/>
</dbReference>
<dbReference type="RefSeq" id="WP_200598146.1">
    <property type="nucleotide sequence ID" value="NZ_JAEPBG010000026.1"/>
</dbReference>
<dbReference type="InterPro" id="IPR013655">
    <property type="entry name" value="PAS_fold_3"/>
</dbReference>
<feature type="domain" description="PAC" evidence="12">
    <location>
        <begin position="84"/>
        <end position="138"/>
    </location>
</feature>
<dbReference type="InterPro" id="IPR000700">
    <property type="entry name" value="PAS-assoc_C"/>
</dbReference>
<dbReference type="SMART" id="SM00086">
    <property type="entry name" value="PAC"/>
    <property type="match status" value="3"/>
</dbReference>
<dbReference type="InterPro" id="IPR035965">
    <property type="entry name" value="PAS-like_dom_sf"/>
</dbReference>
<accession>A0A934T467</accession>
<evidence type="ECO:0000256" key="6">
    <source>
        <dbReference type="ARBA" id="ARBA00022777"/>
    </source>
</evidence>
<dbReference type="InterPro" id="IPR001610">
    <property type="entry name" value="PAC"/>
</dbReference>
<dbReference type="InterPro" id="IPR005467">
    <property type="entry name" value="His_kinase_dom"/>
</dbReference>
<dbReference type="CDD" id="cd00130">
    <property type="entry name" value="PAS"/>
    <property type="match status" value="2"/>
</dbReference>
<dbReference type="SMART" id="SM00387">
    <property type="entry name" value="HATPase_c"/>
    <property type="match status" value="1"/>
</dbReference>
<evidence type="ECO:0000259" key="12">
    <source>
        <dbReference type="PROSITE" id="PS50113"/>
    </source>
</evidence>
<comment type="catalytic activity">
    <reaction evidence="1">
        <text>ATP + protein L-histidine = ADP + protein N-phospho-L-histidine.</text>
        <dbReference type="EC" id="2.7.13.3"/>
    </reaction>
</comment>
<organism evidence="13 14">
    <name type="scientific">Noviherbaspirillum pedocola</name>
    <dbReference type="NCBI Taxonomy" id="2801341"/>
    <lineage>
        <taxon>Bacteria</taxon>
        <taxon>Pseudomonadati</taxon>
        <taxon>Pseudomonadota</taxon>
        <taxon>Betaproteobacteria</taxon>
        <taxon>Burkholderiales</taxon>
        <taxon>Oxalobacteraceae</taxon>
        <taxon>Noviherbaspirillum</taxon>
    </lineage>
</organism>
<dbReference type="InterPro" id="IPR036097">
    <property type="entry name" value="HisK_dim/P_sf"/>
</dbReference>
<evidence type="ECO:0000259" key="11">
    <source>
        <dbReference type="PROSITE" id="PS50110"/>
    </source>
</evidence>
<dbReference type="Gene3D" id="3.30.565.10">
    <property type="entry name" value="Histidine kinase-like ATPase, C-terminal domain"/>
    <property type="match status" value="1"/>
</dbReference>
<dbReference type="Pfam" id="PF08448">
    <property type="entry name" value="PAS_4"/>
    <property type="match status" value="1"/>
</dbReference>
<dbReference type="Pfam" id="PF02518">
    <property type="entry name" value="HATPase_c"/>
    <property type="match status" value="1"/>
</dbReference>
<gene>
    <name evidence="13" type="ORF">JJB74_29525</name>
</gene>
<dbReference type="InterPro" id="IPR003661">
    <property type="entry name" value="HisK_dim/P_dom"/>
</dbReference>
<dbReference type="SUPFAM" id="SSF55785">
    <property type="entry name" value="PYP-like sensor domain (PAS domain)"/>
    <property type="match status" value="4"/>
</dbReference>
<evidence type="ECO:0000256" key="1">
    <source>
        <dbReference type="ARBA" id="ARBA00000085"/>
    </source>
</evidence>
<sequence length="906" mass="100139">MTSLEYAQAPVVGLNLPEWFSENSSDCIKVIDLGGNIVHMNTPGLRALEVDSAGSVLGSQWSRLWPEASRSAVLAALREAATGTIACFRAACPTAKGTAKWWDVKVHPVKAADGSVDHFLVVSRDITDLQQAHTELQAEKEIMRLATQAAGLGLWRYTPHLAQFDFQNNLALDIFGLAPSCTTLTAQQTLHEHIHPEDQERLQAALHAACAESGQMRFQGRIRLPDSTVRWMEMFGRVHRPADDSPLYLLGTVADVTDRKTVEENLHNAQVRLAATLDAGEVATWTWDIQANHLSGDRNIAYLFSLPEEVAANTPIETFLKAIHPDDIERVSARIQQAISDRAFYQETYRVLARDGKYHWVTARGRVEYDEMGVPLQLPGVVLDVTLQKEAEEKLHASEERYRALFESIDEGFCIIEILYDADGQPADYRFKESNSAFLIQGGYEATPEKTVLEIFPDLERRWIHLYAEVARTGRPVRTQDQVTALNRWFDIHAVRVGGTGSSLVAVLFSDITERRQNENDLRRLAFSLAETDQRKTEFLATLAHELRNPLAPIRNGLQLLRLAGNDQETVARVREMMERQVTQMVHLVNDLLDIARISSGKVELKKTDVDLKNIVATAIEASLPAIQFRHHDLNVVVPEEPFPLSADPTRIAQVIGNLLSNAAKYTPEGGRIELTLHREGDGAVLQVTDNGIGIPAEAQSTVFDMFAQVKANMNYAHGGLGIGLALVQSLVYMHGGRVAVSSAGSGQGSTFTIRLPLNKTVESTRHVGSESQPETAAPFNTRLRVLIVDDNEDGATSLGALIELGGHEVRLAHTGQQGMEMVEEFRPDIVFLDIGLPDMDGYAVVGKIRQLPYGKKLPVAALTGWGAKVDRIKTTEAGFDHHLVKPAPLPMIEKLLSEFARKKAT</sequence>
<dbReference type="AlphaFoldDB" id="A0A934T467"/>
<proteinExistence type="predicted"/>